<evidence type="ECO:0000313" key="2">
    <source>
        <dbReference type="Proteomes" id="UP000821845"/>
    </source>
</evidence>
<dbReference type="EMBL" id="CM023481">
    <property type="protein sequence ID" value="KAH6944801.1"/>
    <property type="molecule type" value="Genomic_DNA"/>
</dbReference>
<organism evidence="1 2">
    <name type="scientific">Hyalomma asiaticum</name>
    <name type="common">Tick</name>
    <dbReference type="NCBI Taxonomy" id="266040"/>
    <lineage>
        <taxon>Eukaryota</taxon>
        <taxon>Metazoa</taxon>
        <taxon>Ecdysozoa</taxon>
        <taxon>Arthropoda</taxon>
        <taxon>Chelicerata</taxon>
        <taxon>Arachnida</taxon>
        <taxon>Acari</taxon>
        <taxon>Parasitiformes</taxon>
        <taxon>Ixodida</taxon>
        <taxon>Ixodoidea</taxon>
        <taxon>Ixodidae</taxon>
        <taxon>Hyalomminae</taxon>
        <taxon>Hyalomma</taxon>
    </lineage>
</organism>
<evidence type="ECO:0000313" key="1">
    <source>
        <dbReference type="EMBL" id="KAH6944801.1"/>
    </source>
</evidence>
<name>A0ACB7TEX8_HYAAI</name>
<sequence>MDIAGVDWTDSHEPRRPTDQLTSMEKLGAKRNMRPAQDTKLVEEAKFRFMTEVAGQFETSGVKLPKLTINPFANDSGKWSEFWEQFNQIFSQSGNFTVAGKLK</sequence>
<reference evidence="1" key="1">
    <citation type="submission" date="2020-05" db="EMBL/GenBank/DDBJ databases">
        <title>Large-scale comparative analyses of tick genomes elucidate their genetic diversity and vector capacities.</title>
        <authorList>
            <person name="Jia N."/>
            <person name="Wang J."/>
            <person name="Shi W."/>
            <person name="Du L."/>
            <person name="Sun Y."/>
            <person name="Zhan W."/>
            <person name="Jiang J."/>
            <person name="Wang Q."/>
            <person name="Zhang B."/>
            <person name="Ji P."/>
            <person name="Sakyi L.B."/>
            <person name="Cui X."/>
            <person name="Yuan T."/>
            <person name="Jiang B."/>
            <person name="Yang W."/>
            <person name="Lam T.T.-Y."/>
            <person name="Chang Q."/>
            <person name="Ding S."/>
            <person name="Wang X."/>
            <person name="Zhu J."/>
            <person name="Ruan X."/>
            <person name="Zhao L."/>
            <person name="Wei J."/>
            <person name="Que T."/>
            <person name="Du C."/>
            <person name="Cheng J."/>
            <person name="Dai P."/>
            <person name="Han X."/>
            <person name="Huang E."/>
            <person name="Gao Y."/>
            <person name="Liu J."/>
            <person name="Shao H."/>
            <person name="Ye R."/>
            <person name="Li L."/>
            <person name="Wei W."/>
            <person name="Wang X."/>
            <person name="Wang C."/>
            <person name="Yang T."/>
            <person name="Huo Q."/>
            <person name="Li W."/>
            <person name="Guo W."/>
            <person name="Chen H."/>
            <person name="Zhou L."/>
            <person name="Ni X."/>
            <person name="Tian J."/>
            <person name="Zhou Y."/>
            <person name="Sheng Y."/>
            <person name="Liu T."/>
            <person name="Pan Y."/>
            <person name="Xia L."/>
            <person name="Li J."/>
            <person name="Zhao F."/>
            <person name="Cao W."/>
        </authorList>
    </citation>
    <scope>NUCLEOTIDE SEQUENCE</scope>
    <source>
        <strain evidence="1">Hyas-2018</strain>
    </source>
</reference>
<protein>
    <submittedName>
        <fullName evidence="1">Uncharacterized protein</fullName>
    </submittedName>
</protein>
<gene>
    <name evidence="1" type="ORF">HPB50_005290</name>
</gene>
<accession>A0ACB7TEX8</accession>
<dbReference type="Proteomes" id="UP000821845">
    <property type="component" value="Chromosome 1"/>
</dbReference>
<comment type="caution">
    <text evidence="1">The sequence shown here is derived from an EMBL/GenBank/DDBJ whole genome shotgun (WGS) entry which is preliminary data.</text>
</comment>
<proteinExistence type="predicted"/>
<keyword evidence="2" id="KW-1185">Reference proteome</keyword>